<proteinExistence type="predicted"/>
<dbReference type="Gramene" id="OMP07837">
    <property type="protein sequence ID" value="OMP07837"/>
    <property type="gene ID" value="CCACVL1_01209"/>
</dbReference>
<evidence type="ECO:0000313" key="2">
    <source>
        <dbReference type="Proteomes" id="UP000188268"/>
    </source>
</evidence>
<dbReference type="Proteomes" id="UP000188268">
    <property type="component" value="Unassembled WGS sequence"/>
</dbReference>
<protein>
    <submittedName>
        <fullName evidence="1">Uncharacterized protein</fullName>
    </submittedName>
</protein>
<gene>
    <name evidence="1" type="ORF">CCACVL1_01209</name>
</gene>
<dbReference type="EMBL" id="AWWV01004162">
    <property type="protein sequence ID" value="OMP07837.1"/>
    <property type="molecule type" value="Genomic_DNA"/>
</dbReference>
<comment type="caution">
    <text evidence="1">The sequence shown here is derived from an EMBL/GenBank/DDBJ whole genome shotgun (WGS) entry which is preliminary data.</text>
</comment>
<dbReference type="AlphaFoldDB" id="A0A1R3KL82"/>
<keyword evidence="2" id="KW-1185">Reference proteome</keyword>
<sequence>GVRGKISKREDRFRPLNKAWYG</sequence>
<feature type="non-terminal residue" evidence="1">
    <location>
        <position position="1"/>
    </location>
</feature>
<name>A0A1R3KL82_COCAP</name>
<evidence type="ECO:0000313" key="1">
    <source>
        <dbReference type="EMBL" id="OMP07837.1"/>
    </source>
</evidence>
<organism evidence="1 2">
    <name type="scientific">Corchorus capsularis</name>
    <name type="common">Jute</name>
    <dbReference type="NCBI Taxonomy" id="210143"/>
    <lineage>
        <taxon>Eukaryota</taxon>
        <taxon>Viridiplantae</taxon>
        <taxon>Streptophyta</taxon>
        <taxon>Embryophyta</taxon>
        <taxon>Tracheophyta</taxon>
        <taxon>Spermatophyta</taxon>
        <taxon>Magnoliopsida</taxon>
        <taxon>eudicotyledons</taxon>
        <taxon>Gunneridae</taxon>
        <taxon>Pentapetalae</taxon>
        <taxon>rosids</taxon>
        <taxon>malvids</taxon>
        <taxon>Malvales</taxon>
        <taxon>Malvaceae</taxon>
        <taxon>Grewioideae</taxon>
        <taxon>Apeibeae</taxon>
        <taxon>Corchorus</taxon>
    </lineage>
</organism>
<accession>A0A1R3KL82</accession>
<reference evidence="1 2" key="1">
    <citation type="submission" date="2013-09" db="EMBL/GenBank/DDBJ databases">
        <title>Corchorus capsularis genome sequencing.</title>
        <authorList>
            <person name="Alam M."/>
            <person name="Haque M.S."/>
            <person name="Islam M.S."/>
            <person name="Emdad E.M."/>
            <person name="Islam M.M."/>
            <person name="Ahmed B."/>
            <person name="Halim A."/>
            <person name="Hossen Q.M.M."/>
            <person name="Hossain M.Z."/>
            <person name="Ahmed R."/>
            <person name="Khan M.M."/>
            <person name="Islam R."/>
            <person name="Rashid M.M."/>
            <person name="Khan S.A."/>
            <person name="Rahman M.S."/>
            <person name="Alam M."/>
        </authorList>
    </citation>
    <scope>NUCLEOTIDE SEQUENCE [LARGE SCALE GENOMIC DNA]</scope>
    <source>
        <strain evidence="2">cv. CVL-1</strain>
        <tissue evidence="1">Whole seedling</tissue>
    </source>
</reference>